<dbReference type="GeneID" id="29777423"/>
<feature type="compositionally biased region" description="Basic residues" evidence="10">
    <location>
        <begin position="54"/>
        <end position="72"/>
    </location>
</feature>
<feature type="compositionally biased region" description="Basic and acidic residues" evidence="10">
    <location>
        <begin position="81"/>
        <end position="93"/>
    </location>
</feature>
<protein>
    <submittedName>
        <fullName evidence="11">Putative small subunit rRNA processing factor</fullName>
    </submittedName>
</protein>
<evidence type="ECO:0000313" key="12">
    <source>
        <dbReference type="Proteomes" id="UP000076004"/>
    </source>
</evidence>
<keyword evidence="2" id="KW-0690">Ribosome biogenesis</keyword>
<proteinExistence type="inferred from homology"/>
<dbReference type="Gene3D" id="3.40.1280.10">
    <property type="match status" value="1"/>
</dbReference>
<evidence type="ECO:0000256" key="9">
    <source>
        <dbReference type="SAM" id="Coils"/>
    </source>
</evidence>
<accession>A0A151LGQ6</accession>
<evidence type="ECO:0000256" key="2">
    <source>
        <dbReference type="ARBA" id="ARBA00022517"/>
    </source>
</evidence>
<evidence type="ECO:0000256" key="10">
    <source>
        <dbReference type="SAM" id="MobiDB-lite"/>
    </source>
</evidence>
<dbReference type="InterPro" id="IPR029026">
    <property type="entry name" value="tRNA_m1G_MTases_N"/>
</dbReference>
<dbReference type="GO" id="GO:0070475">
    <property type="term" value="P:rRNA base methylation"/>
    <property type="evidence" value="ECO:0007669"/>
    <property type="project" value="InterPro"/>
</dbReference>
<evidence type="ECO:0000256" key="7">
    <source>
        <dbReference type="ARBA" id="ARBA00022730"/>
    </source>
</evidence>
<evidence type="ECO:0000313" key="11">
    <source>
        <dbReference type="EMBL" id="KYN98057.1"/>
    </source>
</evidence>
<evidence type="ECO:0000256" key="3">
    <source>
        <dbReference type="ARBA" id="ARBA00022552"/>
    </source>
</evidence>
<feature type="coiled-coil region" evidence="9">
    <location>
        <begin position="163"/>
        <end position="190"/>
    </location>
</feature>
<gene>
    <name evidence="11" type="ORF">PGSY75_1225500</name>
</gene>
<dbReference type="InterPro" id="IPR005304">
    <property type="entry name" value="Rbsml_bgen_MeTrfase_EMG1/NEP1"/>
</dbReference>
<dbReference type="VEuPathDB" id="PlasmoDB:PGABG01_1224300"/>
<organism evidence="11 12">
    <name type="scientific">Plasmodium gaboni</name>
    <dbReference type="NCBI Taxonomy" id="647221"/>
    <lineage>
        <taxon>Eukaryota</taxon>
        <taxon>Sar</taxon>
        <taxon>Alveolata</taxon>
        <taxon>Apicomplexa</taxon>
        <taxon>Aconoidasida</taxon>
        <taxon>Haemosporida</taxon>
        <taxon>Plasmodiidae</taxon>
        <taxon>Plasmodium</taxon>
        <taxon>Plasmodium (Laverania)</taxon>
    </lineage>
</organism>
<dbReference type="Pfam" id="PF03587">
    <property type="entry name" value="EMG1"/>
    <property type="match status" value="1"/>
</dbReference>
<dbReference type="PANTHER" id="PTHR12636:SF5">
    <property type="entry name" value="RIBOSOMAL RNA SMALL SUBUNIT METHYLTRANSFERASE NEP1"/>
    <property type="match status" value="1"/>
</dbReference>
<name>A0A151LGQ6_9APIC</name>
<keyword evidence="4" id="KW-0489">Methyltransferase</keyword>
<evidence type="ECO:0000256" key="1">
    <source>
        <dbReference type="ARBA" id="ARBA00008115"/>
    </source>
</evidence>
<dbReference type="EMBL" id="LVLB01000013">
    <property type="protein sequence ID" value="KYN98057.1"/>
    <property type="molecule type" value="Genomic_DNA"/>
</dbReference>
<dbReference type="AlphaFoldDB" id="A0A151LGQ6"/>
<dbReference type="PANTHER" id="PTHR12636">
    <property type="entry name" value="NEP1/MRA1"/>
    <property type="match status" value="1"/>
</dbReference>
<dbReference type="KEGG" id="pgab:PGSY75_1225500"/>
<keyword evidence="9" id="KW-0175">Coiled coil</keyword>
<comment type="similarity">
    <text evidence="1">Belongs to the class IV-like SAM-binding methyltransferase superfamily. RNA methyltransferase NEP1 family.</text>
</comment>
<dbReference type="RefSeq" id="XP_018640696.1">
    <property type="nucleotide sequence ID" value="XM_018786831.1"/>
</dbReference>
<dbReference type="InterPro" id="IPR029028">
    <property type="entry name" value="Alpha/beta_knot_MTases"/>
</dbReference>
<feature type="coiled-coil region" evidence="9">
    <location>
        <begin position="239"/>
        <end position="282"/>
    </location>
</feature>
<evidence type="ECO:0000256" key="6">
    <source>
        <dbReference type="ARBA" id="ARBA00022691"/>
    </source>
</evidence>
<reference evidence="11 12" key="1">
    <citation type="journal article" date="2016" name="Nat. Commun.">
        <title>Genomes of cryptic chimpanzee Plasmodium species reveal key evolutionary events leading to human malaria.</title>
        <authorList>
            <person name="Sundararaman S.A."/>
            <person name="Plenderleith L.J."/>
            <person name="Liu W."/>
            <person name="Loy D.E."/>
            <person name="Learn G.H."/>
            <person name="Li Y."/>
            <person name="Shaw K.S."/>
            <person name="Ayouba A."/>
            <person name="Peeters M."/>
            <person name="Speede S."/>
            <person name="Shaw G.M."/>
            <person name="Bushman F.D."/>
            <person name="Brisson D."/>
            <person name="Rayner J.C."/>
            <person name="Sharp P.M."/>
            <person name="Hahn B.H."/>
        </authorList>
    </citation>
    <scope>NUCLEOTIDE SEQUENCE [LARGE SCALE GENOMIC DNA]</scope>
    <source>
        <strain evidence="11 12">SY75</strain>
    </source>
</reference>
<evidence type="ECO:0000256" key="5">
    <source>
        <dbReference type="ARBA" id="ARBA00022679"/>
    </source>
</evidence>
<dbReference type="Proteomes" id="UP000076004">
    <property type="component" value="Unassembled WGS sequence"/>
</dbReference>
<keyword evidence="6" id="KW-0949">S-adenosyl-L-methionine</keyword>
<dbReference type="SUPFAM" id="SSF75217">
    <property type="entry name" value="alpha/beta knot"/>
    <property type="match status" value="1"/>
</dbReference>
<dbReference type="GO" id="GO:0070037">
    <property type="term" value="F:rRNA (pseudouridine) methyltransferase activity"/>
    <property type="evidence" value="ECO:0007669"/>
    <property type="project" value="InterPro"/>
</dbReference>
<keyword evidence="3" id="KW-0698">rRNA processing</keyword>
<dbReference type="GO" id="GO:0032040">
    <property type="term" value="C:small-subunit processome"/>
    <property type="evidence" value="ECO:0007669"/>
    <property type="project" value="TreeGrafter"/>
</dbReference>
<feature type="region of interest" description="Disordered" evidence="10">
    <location>
        <begin position="1"/>
        <end position="121"/>
    </location>
</feature>
<comment type="caution">
    <text evidence="11">The sequence shown here is derived from an EMBL/GenBank/DDBJ whole genome shotgun (WGS) entry which is preliminary data.</text>
</comment>
<evidence type="ECO:0000256" key="8">
    <source>
        <dbReference type="ARBA" id="ARBA00022884"/>
    </source>
</evidence>
<dbReference type="GO" id="GO:0019843">
    <property type="term" value="F:rRNA binding"/>
    <property type="evidence" value="ECO:0007669"/>
    <property type="project" value="UniProtKB-KW"/>
</dbReference>
<feature type="compositionally biased region" description="Basic residues" evidence="10">
    <location>
        <begin position="10"/>
        <end position="35"/>
    </location>
</feature>
<keyword evidence="5" id="KW-0808">Transferase</keyword>
<sequence>MEITTEEMKKKKKKKDHVKIKKKDLFKKKKKKKMKNNMEHEKKEKNKKFSNGVFKKKKKMKDNDKKKKKNKNLKNYNNDNYNKHDDNNNDNKKKQFHKLKYNNVKENNKFNSYEEKDDDENSSYIYNNESDNIIDNEENINNEDDKKTSTTNIQITNNNKMDYVEYMNMIKNEQNENEKKINDEEEINANNILNKINNDHIDSHLNNDIYKIVLLFSPLALTSIKNKQKTCIINADDHMNMFMNKLENLENSIKFEKKEKEKRKLEQIIESVKNKLDNIRLDILFFTLLSLRDSILNKKGKLQIYIYTVNGSFIYVSPLFRVPRNFTLFKKVMLNLLKRGVVYDDKKNVLLKIIFNDITSYVEDSVCIAISNKGFPTDVKKLTDKIKQTKNNYFFFISLSNSHDVTKFMDIIKKEKTKAFSYDYLVRLSDLQLSAVALTSKLTHFLN</sequence>
<evidence type="ECO:0000256" key="4">
    <source>
        <dbReference type="ARBA" id="ARBA00022603"/>
    </source>
</evidence>
<keyword evidence="8" id="KW-0694">RNA-binding</keyword>
<dbReference type="VEuPathDB" id="PlasmoDB:PGSY75_1225500"/>
<keyword evidence="7" id="KW-0699">rRNA-binding</keyword>